<organism evidence="1 2">
    <name type="scientific">Marinibaculum pumilum</name>
    <dbReference type="NCBI Taxonomy" id="1766165"/>
    <lineage>
        <taxon>Bacteria</taxon>
        <taxon>Pseudomonadati</taxon>
        <taxon>Pseudomonadota</taxon>
        <taxon>Alphaproteobacteria</taxon>
        <taxon>Rhodospirillales</taxon>
        <taxon>Rhodospirillaceae</taxon>
        <taxon>Marinibaculum</taxon>
    </lineage>
</organism>
<evidence type="ECO:0000313" key="2">
    <source>
        <dbReference type="Proteomes" id="UP001595528"/>
    </source>
</evidence>
<sequence length="417" mass="46430">MKIFWSWQNDYAPKINRHFIRKALAEAVERAGDELGLEDAERPELDHDTKNTAGMVEITNTIFRKISRSAVFVADLTPVAATPAGKALPNPNVLIELGWALSELGEGRIIPVLNTASGYKPDDLPFDIRHRRALTYELAEGADKAAQRKAYERLVGDLAGALSTNLREYTEEQAAEAQIASIPAKPDNPSIWATASEKLTWHDSMSGDRNVAFPAVPRGYLRIIPAGWKNNIPAVSDIARRPDDEKVMPVAQGTSSGDFGPCEEGFVYLWFTGEDASGEPESRNVAMWFDETGEYWVVHGTAIHDWKYEKSTLNVHRLLTGWEQALRAGMEALDRLGATPVRRVEAGLVGIRGVMWPADFLAYSSPARKERTIIQVQQRDWSGDAQLAFLTDAYNRIRDNFALPRAERKDVEKLLGS</sequence>
<evidence type="ECO:0000313" key="1">
    <source>
        <dbReference type="EMBL" id="MFC3230713.1"/>
    </source>
</evidence>
<evidence type="ECO:0008006" key="3">
    <source>
        <dbReference type="Google" id="ProtNLM"/>
    </source>
</evidence>
<dbReference type="EMBL" id="JBHRTR010000048">
    <property type="protein sequence ID" value="MFC3230713.1"/>
    <property type="molecule type" value="Genomic_DNA"/>
</dbReference>
<proteinExistence type="predicted"/>
<dbReference type="RefSeq" id="WP_379906144.1">
    <property type="nucleotide sequence ID" value="NZ_JBHRTR010000048.1"/>
</dbReference>
<gene>
    <name evidence="1" type="ORF">ACFOGJ_25925</name>
</gene>
<accession>A0ABV7L8L7</accession>
<name>A0ABV7L8L7_9PROT</name>
<keyword evidence="2" id="KW-1185">Reference proteome</keyword>
<comment type="caution">
    <text evidence="1">The sequence shown here is derived from an EMBL/GenBank/DDBJ whole genome shotgun (WGS) entry which is preliminary data.</text>
</comment>
<dbReference type="Proteomes" id="UP001595528">
    <property type="component" value="Unassembled WGS sequence"/>
</dbReference>
<reference evidence="2" key="1">
    <citation type="journal article" date="2019" name="Int. J. Syst. Evol. Microbiol.">
        <title>The Global Catalogue of Microorganisms (GCM) 10K type strain sequencing project: providing services to taxonomists for standard genome sequencing and annotation.</title>
        <authorList>
            <consortium name="The Broad Institute Genomics Platform"/>
            <consortium name="The Broad Institute Genome Sequencing Center for Infectious Disease"/>
            <person name="Wu L."/>
            <person name="Ma J."/>
        </authorList>
    </citation>
    <scope>NUCLEOTIDE SEQUENCE [LARGE SCALE GENOMIC DNA]</scope>
    <source>
        <strain evidence="2">KCTC 42964</strain>
    </source>
</reference>
<protein>
    <recommendedName>
        <fullName evidence="3">CD-NTase-associated protein 12/Pycsar effector protein TIR domain-containing protein</fullName>
    </recommendedName>
</protein>